<organism evidence="2 4">
    <name type="scientific">Xanthomonas fragariae</name>
    <dbReference type="NCBI Taxonomy" id="48664"/>
    <lineage>
        <taxon>Bacteria</taxon>
        <taxon>Pseudomonadati</taxon>
        <taxon>Pseudomonadota</taxon>
        <taxon>Gammaproteobacteria</taxon>
        <taxon>Lysobacterales</taxon>
        <taxon>Lysobacteraceae</taxon>
        <taxon>Xanthomonas</taxon>
    </lineage>
</organism>
<dbReference type="EC" id="2.1.1.67" evidence="2"/>
<dbReference type="EMBL" id="LT853885">
    <property type="protein sequence ID" value="SMR02669.1"/>
    <property type="molecule type" value="Genomic_DNA"/>
</dbReference>
<gene>
    <name evidence="2" type="ORF">PD5205_01358</name>
    <name evidence="1" type="ORF">PD885_02648</name>
</gene>
<dbReference type="GO" id="GO:0032259">
    <property type="term" value="P:methylation"/>
    <property type="evidence" value="ECO:0007669"/>
    <property type="project" value="UniProtKB-KW"/>
</dbReference>
<dbReference type="EMBL" id="LT853882">
    <property type="protein sequence ID" value="SMQ99878.1"/>
    <property type="molecule type" value="Genomic_DNA"/>
</dbReference>
<keyword evidence="3" id="KW-1185">Reference proteome</keyword>
<dbReference type="Proteomes" id="UP000195877">
    <property type="component" value="Chromosome 1"/>
</dbReference>
<evidence type="ECO:0000313" key="4">
    <source>
        <dbReference type="Proteomes" id="UP000195953"/>
    </source>
</evidence>
<name>A0A1Y6GWV4_9XANT</name>
<dbReference type="AlphaFoldDB" id="A0A1Y6GWV4"/>
<keyword evidence="2" id="KW-0808">Transferase</keyword>
<dbReference type="Proteomes" id="UP000195953">
    <property type="component" value="Chromosome 1"/>
</dbReference>
<proteinExistence type="predicted"/>
<reference evidence="1 3" key="1">
    <citation type="submission" date="2017-05" db="EMBL/GenBank/DDBJ databases">
        <authorList>
            <person name="Blom J."/>
        </authorList>
    </citation>
    <scope>NUCLEOTIDE SEQUENCE [LARGE SCALE GENOMIC DNA]</scope>
    <source>
        <strain evidence="1">PD885</strain>
    </source>
</reference>
<sequence length="103" mass="11027">MGWTCSNSDSPTRRALARLKPQSPQATAAPQAAFPRLQGGICGDTFALDASVLARCTALIAAPAELRRRYLETVVNITMRHAPHGIFLSPLPTKWSTPPASSL</sequence>
<evidence type="ECO:0000313" key="2">
    <source>
        <dbReference type="EMBL" id="SMR02669.1"/>
    </source>
</evidence>
<dbReference type="GO" id="GO:0008119">
    <property type="term" value="F:thiopurine S-methyltransferase activity"/>
    <property type="evidence" value="ECO:0007669"/>
    <property type="project" value="UniProtKB-EC"/>
</dbReference>
<accession>A0A1Y6GWV4</accession>
<reference evidence="2 4" key="2">
    <citation type="submission" date="2017-05" db="EMBL/GenBank/DDBJ databases">
        <authorList>
            <person name="Song R."/>
            <person name="Chenine A.L."/>
            <person name="Ruprecht R.M."/>
        </authorList>
    </citation>
    <scope>NUCLEOTIDE SEQUENCE [LARGE SCALE GENOMIC DNA]</scope>
    <source>
        <strain evidence="2">PD5205</strain>
    </source>
</reference>
<keyword evidence="2" id="KW-0489">Methyltransferase</keyword>
<evidence type="ECO:0000313" key="1">
    <source>
        <dbReference type="EMBL" id="SMQ99878.1"/>
    </source>
</evidence>
<evidence type="ECO:0000313" key="3">
    <source>
        <dbReference type="Proteomes" id="UP000195877"/>
    </source>
</evidence>
<dbReference type="KEGG" id="xfr:BER92_06530"/>
<protein>
    <submittedName>
        <fullName evidence="2">Thiopurine S-methyltransferase</fullName>
        <ecNumber evidence="2">2.1.1.67</ecNumber>
    </submittedName>
</protein>